<keyword evidence="10" id="KW-1185">Reference proteome</keyword>
<accession>A0ABS2N685</accession>
<comment type="similarity">
    <text evidence="2">Belongs to the DedA family.</text>
</comment>
<gene>
    <name evidence="9" type="ORF">JOC48_004236</name>
</gene>
<evidence type="ECO:0000256" key="4">
    <source>
        <dbReference type="ARBA" id="ARBA00022692"/>
    </source>
</evidence>
<comment type="caution">
    <text evidence="9">The sequence shown here is derived from an EMBL/GenBank/DDBJ whole genome shotgun (WGS) entry which is preliminary data.</text>
</comment>
<keyword evidence="4 7" id="KW-0812">Transmembrane</keyword>
<evidence type="ECO:0000313" key="10">
    <source>
        <dbReference type="Proteomes" id="UP001296943"/>
    </source>
</evidence>
<evidence type="ECO:0000259" key="8">
    <source>
        <dbReference type="Pfam" id="PF09335"/>
    </source>
</evidence>
<evidence type="ECO:0000256" key="3">
    <source>
        <dbReference type="ARBA" id="ARBA00022475"/>
    </source>
</evidence>
<feature type="transmembrane region" description="Helical" evidence="7">
    <location>
        <begin position="50"/>
        <end position="72"/>
    </location>
</feature>
<protein>
    <submittedName>
        <fullName evidence="9">Membrane protein DedA with SNARE-associated domain</fullName>
    </submittedName>
</protein>
<proteinExistence type="inferred from homology"/>
<evidence type="ECO:0000313" key="9">
    <source>
        <dbReference type="EMBL" id="MBM7573667.1"/>
    </source>
</evidence>
<comment type="subcellular location">
    <subcellularLocation>
        <location evidence="1">Cell membrane</location>
        <topology evidence="1">Multi-pass membrane protein</topology>
    </subcellularLocation>
</comment>
<evidence type="ECO:0000256" key="2">
    <source>
        <dbReference type="ARBA" id="ARBA00010792"/>
    </source>
</evidence>
<evidence type="ECO:0000256" key="7">
    <source>
        <dbReference type="SAM" id="Phobius"/>
    </source>
</evidence>
<feature type="transmembrane region" description="Helical" evidence="7">
    <location>
        <begin position="179"/>
        <end position="196"/>
    </location>
</feature>
<keyword evidence="5 7" id="KW-1133">Transmembrane helix</keyword>
<dbReference type="Proteomes" id="UP001296943">
    <property type="component" value="Unassembled WGS sequence"/>
</dbReference>
<dbReference type="RefSeq" id="WP_204502297.1">
    <property type="nucleotide sequence ID" value="NZ_JAFBDR010000041.1"/>
</dbReference>
<evidence type="ECO:0000256" key="1">
    <source>
        <dbReference type="ARBA" id="ARBA00004651"/>
    </source>
</evidence>
<keyword evidence="3" id="KW-1003">Cell membrane</keyword>
<dbReference type="PANTHER" id="PTHR42709:SF6">
    <property type="entry name" value="UNDECAPRENYL PHOSPHATE TRANSPORTER A"/>
    <property type="match status" value="1"/>
</dbReference>
<name>A0ABS2N685_9BACI</name>
<evidence type="ECO:0000256" key="5">
    <source>
        <dbReference type="ARBA" id="ARBA00022989"/>
    </source>
</evidence>
<reference evidence="9 10" key="1">
    <citation type="submission" date="2021-01" db="EMBL/GenBank/DDBJ databases">
        <title>Genomic Encyclopedia of Type Strains, Phase IV (KMG-IV): sequencing the most valuable type-strain genomes for metagenomic binning, comparative biology and taxonomic classification.</title>
        <authorList>
            <person name="Goeker M."/>
        </authorList>
    </citation>
    <scope>NUCLEOTIDE SEQUENCE [LARGE SCALE GENOMIC DNA]</scope>
    <source>
        <strain evidence="9 10">DSM 23711</strain>
    </source>
</reference>
<organism evidence="9 10">
    <name type="scientific">Aquibacillus albus</name>
    <dbReference type="NCBI Taxonomy" id="1168171"/>
    <lineage>
        <taxon>Bacteria</taxon>
        <taxon>Bacillati</taxon>
        <taxon>Bacillota</taxon>
        <taxon>Bacilli</taxon>
        <taxon>Bacillales</taxon>
        <taxon>Bacillaceae</taxon>
        <taxon>Aquibacillus</taxon>
    </lineage>
</organism>
<feature type="transmembrane region" description="Helical" evidence="7">
    <location>
        <begin position="139"/>
        <end position="159"/>
    </location>
</feature>
<dbReference type="InterPro" id="IPR032816">
    <property type="entry name" value="VTT_dom"/>
</dbReference>
<dbReference type="InterPro" id="IPR051311">
    <property type="entry name" value="DedA_domain"/>
</dbReference>
<sequence>MEHWLMDMMEQYGYLGIVFLVALENVFPPIPSEVILTFGGFLTTTSSLTIVGVVLSSTAGSVIGAIILYAIGLQLDVDRVERIVSKWGHILRVTKKDVYRADGWFTKYGAWTVFFCRFVPVVRSLISIPAGMSKMPMGLFLLLTTLGTLIWNTILVFLGASVGESWDVIIHYTDRYQDILEAIIVVLFILWLIKIVKKGRR</sequence>
<feature type="domain" description="VTT" evidence="8">
    <location>
        <begin position="30"/>
        <end position="160"/>
    </location>
</feature>
<dbReference type="PANTHER" id="PTHR42709">
    <property type="entry name" value="ALKALINE PHOSPHATASE LIKE PROTEIN"/>
    <property type="match status" value="1"/>
</dbReference>
<feature type="transmembrane region" description="Helical" evidence="7">
    <location>
        <begin position="12"/>
        <end position="30"/>
    </location>
</feature>
<dbReference type="Pfam" id="PF09335">
    <property type="entry name" value="VTT_dom"/>
    <property type="match status" value="1"/>
</dbReference>
<evidence type="ECO:0000256" key="6">
    <source>
        <dbReference type="ARBA" id="ARBA00023136"/>
    </source>
</evidence>
<dbReference type="EMBL" id="JAFBDR010000041">
    <property type="protein sequence ID" value="MBM7573667.1"/>
    <property type="molecule type" value="Genomic_DNA"/>
</dbReference>
<keyword evidence="6 7" id="KW-0472">Membrane</keyword>